<keyword evidence="5 7" id="KW-1133">Transmembrane helix</keyword>
<dbReference type="InterPro" id="IPR020846">
    <property type="entry name" value="MFS_dom"/>
</dbReference>
<dbReference type="AlphaFoldDB" id="A0A2N8Q084"/>
<feature type="transmembrane region" description="Helical" evidence="7">
    <location>
        <begin position="362"/>
        <end position="384"/>
    </location>
</feature>
<feature type="transmembrane region" description="Helical" evidence="7">
    <location>
        <begin position="143"/>
        <end position="162"/>
    </location>
</feature>
<feature type="domain" description="Major facilitator superfamily (MFS) profile" evidence="8">
    <location>
        <begin position="19"/>
        <end position="481"/>
    </location>
</feature>
<evidence type="ECO:0000313" key="9">
    <source>
        <dbReference type="EMBL" id="MDT2402842.1"/>
    </source>
</evidence>
<name>A0A2N8Q084_ENTAV</name>
<evidence type="ECO:0000256" key="4">
    <source>
        <dbReference type="ARBA" id="ARBA00022692"/>
    </source>
</evidence>
<evidence type="ECO:0000256" key="7">
    <source>
        <dbReference type="SAM" id="Phobius"/>
    </source>
</evidence>
<evidence type="ECO:0000256" key="1">
    <source>
        <dbReference type="ARBA" id="ARBA00004651"/>
    </source>
</evidence>
<keyword evidence="4 7" id="KW-0812">Transmembrane</keyword>
<dbReference type="PANTHER" id="PTHR42718">
    <property type="entry name" value="MAJOR FACILITATOR SUPERFAMILY MULTIDRUG TRANSPORTER MFSC"/>
    <property type="match status" value="1"/>
</dbReference>
<comment type="caution">
    <text evidence="9">The sequence shown here is derived from an EMBL/GenBank/DDBJ whole genome shotgun (WGS) entry which is preliminary data.</text>
</comment>
<reference evidence="9" key="1">
    <citation type="submission" date="2023-03" db="EMBL/GenBank/DDBJ databases">
        <authorList>
            <person name="Shen W."/>
            <person name="Cai J."/>
        </authorList>
    </citation>
    <scope>NUCLEOTIDE SEQUENCE</scope>
    <source>
        <strain evidence="9">P33-2</strain>
    </source>
</reference>
<evidence type="ECO:0000259" key="8">
    <source>
        <dbReference type="PROSITE" id="PS50850"/>
    </source>
</evidence>
<protein>
    <submittedName>
        <fullName evidence="9">MDR family MFS transporter</fullName>
    </submittedName>
</protein>
<feature type="transmembrane region" description="Helical" evidence="7">
    <location>
        <begin position="57"/>
        <end position="78"/>
    </location>
</feature>
<evidence type="ECO:0000256" key="3">
    <source>
        <dbReference type="ARBA" id="ARBA00022475"/>
    </source>
</evidence>
<dbReference type="Proteomes" id="UP001260773">
    <property type="component" value="Unassembled WGS sequence"/>
</dbReference>
<feature type="transmembrane region" description="Helical" evidence="7">
    <location>
        <begin position="204"/>
        <end position="224"/>
    </location>
</feature>
<organism evidence="9 10">
    <name type="scientific">Enterococcus avium</name>
    <name type="common">Streptococcus avium</name>
    <dbReference type="NCBI Taxonomy" id="33945"/>
    <lineage>
        <taxon>Bacteria</taxon>
        <taxon>Bacillati</taxon>
        <taxon>Bacillota</taxon>
        <taxon>Bacilli</taxon>
        <taxon>Lactobacillales</taxon>
        <taxon>Enterococcaceae</taxon>
        <taxon>Enterococcus</taxon>
    </lineage>
</organism>
<dbReference type="GO" id="GO:0022857">
    <property type="term" value="F:transmembrane transporter activity"/>
    <property type="evidence" value="ECO:0007669"/>
    <property type="project" value="InterPro"/>
</dbReference>
<keyword evidence="3" id="KW-1003">Cell membrane</keyword>
<evidence type="ECO:0000313" key="10">
    <source>
        <dbReference type="Proteomes" id="UP001260773"/>
    </source>
</evidence>
<dbReference type="Pfam" id="PF07690">
    <property type="entry name" value="MFS_1"/>
    <property type="match status" value="1"/>
</dbReference>
<comment type="subcellular location">
    <subcellularLocation>
        <location evidence="1">Cell membrane</location>
        <topology evidence="1">Multi-pass membrane protein</topology>
    </subcellularLocation>
</comment>
<dbReference type="NCBIfam" id="TIGR00711">
    <property type="entry name" value="efflux_EmrB"/>
    <property type="match status" value="1"/>
</dbReference>
<gene>
    <name evidence="9" type="ORF">P7D43_10690</name>
</gene>
<dbReference type="PROSITE" id="PS50850">
    <property type="entry name" value="MFS"/>
    <property type="match status" value="1"/>
</dbReference>
<dbReference type="InterPro" id="IPR011701">
    <property type="entry name" value="MFS"/>
</dbReference>
<evidence type="ECO:0000256" key="2">
    <source>
        <dbReference type="ARBA" id="ARBA00022448"/>
    </source>
</evidence>
<dbReference type="SUPFAM" id="SSF103473">
    <property type="entry name" value="MFS general substrate transporter"/>
    <property type="match status" value="1"/>
</dbReference>
<dbReference type="Gene3D" id="1.20.1250.20">
    <property type="entry name" value="MFS general substrate transporter like domains"/>
    <property type="match status" value="1"/>
</dbReference>
<evidence type="ECO:0000256" key="6">
    <source>
        <dbReference type="ARBA" id="ARBA00023136"/>
    </source>
</evidence>
<feature type="transmembrane region" description="Helical" evidence="7">
    <location>
        <begin position="272"/>
        <end position="297"/>
    </location>
</feature>
<keyword evidence="6 7" id="KW-0472">Membrane</keyword>
<accession>A0A2N8Q084</accession>
<feature type="transmembrane region" description="Helical" evidence="7">
    <location>
        <begin position="236"/>
        <end position="252"/>
    </location>
</feature>
<feature type="transmembrane region" description="Helical" evidence="7">
    <location>
        <begin position="18"/>
        <end position="37"/>
    </location>
</feature>
<dbReference type="RefSeq" id="WP_070505109.1">
    <property type="nucleotide sequence ID" value="NZ_CAAKNX010000148.1"/>
</dbReference>
<dbReference type="CDD" id="cd17503">
    <property type="entry name" value="MFS_LmrB_MDR_like"/>
    <property type="match status" value="1"/>
</dbReference>
<dbReference type="PRINTS" id="PR01036">
    <property type="entry name" value="TCRTETB"/>
</dbReference>
<evidence type="ECO:0000256" key="5">
    <source>
        <dbReference type="ARBA" id="ARBA00022989"/>
    </source>
</evidence>
<dbReference type="InterPro" id="IPR004638">
    <property type="entry name" value="EmrB-like"/>
</dbReference>
<keyword evidence="2" id="KW-0813">Transport</keyword>
<proteinExistence type="predicted"/>
<feature type="transmembrane region" description="Helical" evidence="7">
    <location>
        <begin position="174"/>
        <end position="192"/>
    </location>
</feature>
<dbReference type="InterPro" id="IPR036259">
    <property type="entry name" value="MFS_trans_sf"/>
</dbReference>
<feature type="transmembrane region" description="Helical" evidence="7">
    <location>
        <begin position="337"/>
        <end position="356"/>
    </location>
</feature>
<feature type="transmembrane region" description="Helical" evidence="7">
    <location>
        <begin position="85"/>
        <end position="104"/>
    </location>
</feature>
<sequence length="488" mass="52762">MSNTQTVDIYGKPYNRSLLVVVLLIGTFCTVLNQTLLTTAFPALMKAFNISASSVQWLTTGFLLVNGIMIPISAWLINKFSSKRLYLTAMTIFLIGTITCFIAPNFSTLLIGRLIQAAGVGISMPLLQNIMLSIFPPEKRGSAMGMAGIVIGLAPALGPTLSGWIIDHYTWRDLFGMVIPIVILVLVLAFFLMKSVIQLSNPSIDVLSAFLSTVGFGSLLYGFSSVGNDGWGSSKVISFLVIGVFVIGLFVWRQLHLEHPFLELRVFKSPTFTIAAILSGVVNMAMVGAEMVLPLYIQNIRGESAFHSGLMLLPGALIMGLMMPITGAIFDKHGAKRLAISGMLILTAATLPFAFLTQETPIVMIVILYAIRMFGISMVMMPVTTSGMNALPMNLISHGTAVNNTFRQVASSIGTAVLISILTNVTKDNLPKASLLKSLPLFYKDQAINATLSGYHAAFFVAVIFGLVGFIITFFLKKNKKIEGGIPK</sequence>
<dbReference type="PANTHER" id="PTHR42718:SF24">
    <property type="entry name" value="MAJOR FACILITATOR SUPERFAMILY (MFS) PROFILE DOMAIN-CONTAINING PROTEIN"/>
    <property type="match status" value="1"/>
</dbReference>
<feature type="transmembrane region" description="Helical" evidence="7">
    <location>
        <begin position="455"/>
        <end position="476"/>
    </location>
</feature>
<dbReference type="Gene3D" id="1.20.1720.10">
    <property type="entry name" value="Multidrug resistance protein D"/>
    <property type="match status" value="1"/>
</dbReference>
<feature type="transmembrane region" description="Helical" evidence="7">
    <location>
        <begin position="309"/>
        <end position="330"/>
    </location>
</feature>
<dbReference type="GO" id="GO:0005886">
    <property type="term" value="C:plasma membrane"/>
    <property type="evidence" value="ECO:0007669"/>
    <property type="project" value="UniProtKB-SubCell"/>
</dbReference>
<dbReference type="EMBL" id="JARPWH010000033">
    <property type="protein sequence ID" value="MDT2402842.1"/>
    <property type="molecule type" value="Genomic_DNA"/>
</dbReference>